<dbReference type="Pfam" id="PF19798">
    <property type="entry name" value="Sulfotransfer_5"/>
    <property type="match status" value="1"/>
</dbReference>
<gene>
    <name evidence="2" type="ORF">METZ01_LOCUS116610</name>
</gene>
<evidence type="ECO:0000256" key="1">
    <source>
        <dbReference type="ARBA" id="ARBA00009320"/>
    </source>
</evidence>
<name>A0A381XG79_9ZZZZ</name>
<dbReference type="Gene3D" id="3.40.50.300">
    <property type="entry name" value="P-loop containing nucleotide triphosphate hydrolases"/>
    <property type="match status" value="1"/>
</dbReference>
<dbReference type="EMBL" id="UINC01015071">
    <property type="protein sequence ID" value="SVA63756.1"/>
    <property type="molecule type" value="Genomic_DNA"/>
</dbReference>
<evidence type="ECO:0008006" key="3">
    <source>
        <dbReference type="Google" id="ProtNLM"/>
    </source>
</evidence>
<accession>A0A381XG79</accession>
<protein>
    <recommendedName>
        <fullName evidence="3">Sulfotransferase family protein</fullName>
    </recommendedName>
</protein>
<dbReference type="AlphaFoldDB" id="A0A381XG79"/>
<dbReference type="InterPro" id="IPR027417">
    <property type="entry name" value="P-loop_NTPase"/>
</dbReference>
<dbReference type="SUPFAM" id="SSF52540">
    <property type="entry name" value="P-loop containing nucleoside triphosphate hydrolases"/>
    <property type="match status" value="1"/>
</dbReference>
<organism evidence="2">
    <name type="scientific">marine metagenome</name>
    <dbReference type="NCBI Taxonomy" id="408172"/>
    <lineage>
        <taxon>unclassified sequences</taxon>
        <taxon>metagenomes</taxon>
        <taxon>ecological metagenomes</taxon>
    </lineage>
</organism>
<dbReference type="InterPro" id="IPR050571">
    <property type="entry name" value="Class-IV_PLP-Dep_Aminotrnsfr"/>
</dbReference>
<dbReference type="PANTHER" id="PTHR42743:SF11">
    <property type="entry name" value="AMINODEOXYCHORISMATE LYASE"/>
    <property type="match status" value="1"/>
</dbReference>
<comment type="similarity">
    <text evidence="1">Belongs to the class-IV pyridoxal-phosphate-dependent aminotransferase family.</text>
</comment>
<feature type="non-terminal residue" evidence="2">
    <location>
        <position position="1"/>
    </location>
</feature>
<dbReference type="GO" id="GO:0019752">
    <property type="term" value="P:carboxylic acid metabolic process"/>
    <property type="evidence" value="ECO:0007669"/>
    <property type="project" value="TreeGrafter"/>
</dbReference>
<sequence length="130" mass="13920">LRSHSVNLPDVKVTDIGLDVQVDLLETILANGDRPLVVDSAVLLRDPGAVLAKVCQGLGLPFEEAMLSWPAGPKPEDGVWARHWYQNAHRSTGFEAGIPGTGSLPGRLEAVLAEAQPLYDRLAEFSLAPS</sequence>
<reference evidence="2" key="1">
    <citation type="submission" date="2018-05" db="EMBL/GenBank/DDBJ databases">
        <authorList>
            <person name="Lanie J.A."/>
            <person name="Ng W.-L."/>
            <person name="Kazmierczak K.M."/>
            <person name="Andrzejewski T.M."/>
            <person name="Davidsen T.M."/>
            <person name="Wayne K.J."/>
            <person name="Tettelin H."/>
            <person name="Glass J.I."/>
            <person name="Rusch D."/>
            <person name="Podicherti R."/>
            <person name="Tsui H.-C.T."/>
            <person name="Winkler M.E."/>
        </authorList>
    </citation>
    <scope>NUCLEOTIDE SEQUENCE</scope>
</reference>
<evidence type="ECO:0000313" key="2">
    <source>
        <dbReference type="EMBL" id="SVA63756.1"/>
    </source>
</evidence>
<proteinExistence type="inferred from homology"/>
<dbReference type="PANTHER" id="PTHR42743">
    <property type="entry name" value="AMINO-ACID AMINOTRANSFERASE"/>
    <property type="match status" value="1"/>
</dbReference>